<evidence type="ECO:0000313" key="3">
    <source>
        <dbReference type="Proteomes" id="UP000029003"/>
    </source>
</evidence>
<name>A0A087E1H4_9BIFI</name>
<feature type="transmembrane region" description="Helical" evidence="1">
    <location>
        <begin position="98"/>
        <end position="124"/>
    </location>
</feature>
<organism evidence="2 3">
    <name type="scientific">Bifidobacterium thermacidophilum subsp. thermacidophilum</name>
    <dbReference type="NCBI Taxonomy" id="79262"/>
    <lineage>
        <taxon>Bacteria</taxon>
        <taxon>Bacillati</taxon>
        <taxon>Actinomycetota</taxon>
        <taxon>Actinomycetes</taxon>
        <taxon>Bifidobacteriales</taxon>
        <taxon>Bifidobacteriaceae</taxon>
        <taxon>Bifidobacterium</taxon>
    </lineage>
</organism>
<keyword evidence="1" id="KW-1133">Transmembrane helix</keyword>
<sequence length="126" mass="14144">MNIALFVIVAVLILAYIVYAVAVPVIHYRLGEGSRWIVFAVLLVLLGVQMLVSAVQFTFFPRNESQSIYICYGWIFVLYLFVGGSFRRFGDRGVYPELSHALMIAGYTVSVIGLLGSVPAWLWLIH</sequence>
<reference evidence="2 3" key="1">
    <citation type="submission" date="2014-03" db="EMBL/GenBank/DDBJ databases">
        <title>Genomics of Bifidobacteria.</title>
        <authorList>
            <person name="Ventura M."/>
            <person name="Milani C."/>
            <person name="Lugli G.A."/>
        </authorList>
    </citation>
    <scope>NUCLEOTIDE SEQUENCE [LARGE SCALE GENOMIC DNA]</scope>
    <source>
        <strain evidence="2 3">LMG 21395</strain>
    </source>
</reference>
<keyword evidence="1" id="KW-0812">Transmembrane</keyword>
<dbReference type="EMBL" id="JGZT01000008">
    <property type="protein sequence ID" value="KFJ01625.1"/>
    <property type="molecule type" value="Genomic_DNA"/>
</dbReference>
<comment type="caution">
    <text evidence="2">The sequence shown here is derived from an EMBL/GenBank/DDBJ whole genome shotgun (WGS) entry which is preliminary data.</text>
</comment>
<evidence type="ECO:0000256" key="1">
    <source>
        <dbReference type="SAM" id="Phobius"/>
    </source>
</evidence>
<proteinExistence type="predicted"/>
<protein>
    <submittedName>
        <fullName evidence="2">Uncharacterized protein</fullName>
    </submittedName>
</protein>
<feature type="transmembrane region" description="Helical" evidence="1">
    <location>
        <begin position="67"/>
        <end position="86"/>
    </location>
</feature>
<dbReference type="AlphaFoldDB" id="A0A087E1H4"/>
<keyword evidence="1" id="KW-0472">Membrane</keyword>
<accession>A0A087E1H4</accession>
<feature type="transmembrane region" description="Helical" evidence="1">
    <location>
        <begin position="36"/>
        <end position="60"/>
    </location>
</feature>
<dbReference type="Proteomes" id="UP000029003">
    <property type="component" value="Unassembled WGS sequence"/>
</dbReference>
<gene>
    <name evidence="2" type="ORF">THER5_1519</name>
</gene>
<evidence type="ECO:0000313" key="2">
    <source>
        <dbReference type="EMBL" id="KFJ01625.1"/>
    </source>
</evidence>